<reference evidence="8 9" key="1">
    <citation type="journal article" date="2023" name="Antonie Van Leeuwenhoek">
        <title>Flavobacterium potami sp. nov., a multi-metal resistance genes harbouring bacterium isolated from shallow river silt.</title>
        <authorList>
            <person name="Li S."/>
            <person name="Mao S."/>
            <person name="Mu W."/>
            <person name="Guo B."/>
            <person name="Li C."/>
            <person name="Zhu Q."/>
            <person name="Hou X."/>
            <person name="Zhao Y."/>
            <person name="Wei S."/>
            <person name="Liu H."/>
            <person name="Liu A."/>
        </authorList>
    </citation>
    <scope>NUCLEOTIDE SEQUENCE [LARGE SCALE GENOMIC DNA]</scope>
    <source>
        <strain evidence="8 9">17A</strain>
    </source>
</reference>
<organism evidence="8 9">
    <name type="scientific">Flavobacterium potami</name>
    <dbReference type="NCBI Taxonomy" id="2872310"/>
    <lineage>
        <taxon>Bacteria</taxon>
        <taxon>Pseudomonadati</taxon>
        <taxon>Bacteroidota</taxon>
        <taxon>Flavobacteriia</taxon>
        <taxon>Flavobacteriales</taxon>
        <taxon>Flavobacteriaceae</taxon>
        <taxon>Flavobacterium</taxon>
    </lineage>
</organism>
<proteinExistence type="predicted"/>
<comment type="subcellular location">
    <subcellularLocation>
        <location evidence="1">Cell membrane</location>
        <topology evidence="1">Multi-pass membrane protein</topology>
    </subcellularLocation>
</comment>
<name>A0A9X1HBU5_9FLAO</name>
<feature type="transmembrane region" description="Helical" evidence="6">
    <location>
        <begin position="188"/>
        <end position="205"/>
    </location>
</feature>
<sequence length="308" mass="34018">MSKSIFKGFLLAIIAAIFWGISGTFGQFLFQERGLNVEWLITIRMLVSGIILLFYSKLSEKTAVFEIWKSKKDALQLLVFSIAGMLSVQYTYFAAIKHSNAATATILQFCGPIIIAIFLALKFKKLPKAKETLAIILAVTGTILLVTHGNFNKLAISGSALFFGLSSAVALAIYTLQPAKLLHKYKPSVVIGWGMFCGGFAFSFVKAPWQIEGQWDAFTYLYTILIIVFGTLIAFTFYLNSVKIIGGQKASLLASAEPLAATILAVYWLKTPFSLIDWIGSLLIISTVFLLSKSTEKKPVFQNHQETH</sequence>
<dbReference type="Pfam" id="PF00892">
    <property type="entry name" value="EamA"/>
    <property type="match status" value="2"/>
</dbReference>
<dbReference type="AlphaFoldDB" id="A0A9X1HBU5"/>
<evidence type="ECO:0000256" key="3">
    <source>
        <dbReference type="ARBA" id="ARBA00022692"/>
    </source>
</evidence>
<dbReference type="EMBL" id="JAINUY010000003">
    <property type="protein sequence ID" value="MBZ4035517.1"/>
    <property type="molecule type" value="Genomic_DNA"/>
</dbReference>
<gene>
    <name evidence="8" type="ORF">K6T82_12120</name>
</gene>
<feature type="transmembrane region" description="Helical" evidence="6">
    <location>
        <begin position="36"/>
        <end position="55"/>
    </location>
</feature>
<dbReference type="Proteomes" id="UP001139366">
    <property type="component" value="Unassembled WGS sequence"/>
</dbReference>
<feature type="transmembrane region" description="Helical" evidence="6">
    <location>
        <begin position="275"/>
        <end position="292"/>
    </location>
</feature>
<feature type="transmembrane region" description="Helical" evidence="6">
    <location>
        <begin position="251"/>
        <end position="269"/>
    </location>
</feature>
<feature type="transmembrane region" description="Helical" evidence="6">
    <location>
        <begin position="75"/>
        <end position="95"/>
    </location>
</feature>
<evidence type="ECO:0000256" key="5">
    <source>
        <dbReference type="ARBA" id="ARBA00023136"/>
    </source>
</evidence>
<feature type="domain" description="EamA" evidence="7">
    <location>
        <begin position="160"/>
        <end position="292"/>
    </location>
</feature>
<dbReference type="InterPro" id="IPR000620">
    <property type="entry name" value="EamA_dom"/>
</dbReference>
<evidence type="ECO:0000256" key="4">
    <source>
        <dbReference type="ARBA" id="ARBA00022989"/>
    </source>
</evidence>
<feature type="transmembrane region" description="Helical" evidence="6">
    <location>
        <begin position="133"/>
        <end position="151"/>
    </location>
</feature>
<feature type="transmembrane region" description="Helical" evidence="6">
    <location>
        <begin position="101"/>
        <end position="121"/>
    </location>
</feature>
<keyword evidence="3 6" id="KW-0812">Transmembrane</keyword>
<keyword evidence="5 6" id="KW-0472">Membrane</keyword>
<accession>A0A9X1HBU5</accession>
<comment type="caution">
    <text evidence="8">The sequence shown here is derived from an EMBL/GenBank/DDBJ whole genome shotgun (WGS) entry which is preliminary data.</text>
</comment>
<dbReference type="InterPro" id="IPR050638">
    <property type="entry name" value="AA-Vitamin_Transporters"/>
</dbReference>
<evidence type="ECO:0000256" key="2">
    <source>
        <dbReference type="ARBA" id="ARBA00022475"/>
    </source>
</evidence>
<evidence type="ECO:0000256" key="1">
    <source>
        <dbReference type="ARBA" id="ARBA00004651"/>
    </source>
</evidence>
<dbReference type="RefSeq" id="WP_223706140.1">
    <property type="nucleotide sequence ID" value="NZ_JAINUY010000003.1"/>
</dbReference>
<dbReference type="PANTHER" id="PTHR32322:SF18">
    <property type="entry name" value="S-ADENOSYLMETHIONINE_S-ADENOSYLHOMOCYSTEINE TRANSPORTER"/>
    <property type="match status" value="1"/>
</dbReference>
<evidence type="ECO:0000259" key="7">
    <source>
        <dbReference type="Pfam" id="PF00892"/>
    </source>
</evidence>
<protein>
    <submittedName>
        <fullName evidence="8">EamA family transporter</fullName>
    </submittedName>
</protein>
<dbReference type="SUPFAM" id="SSF103481">
    <property type="entry name" value="Multidrug resistance efflux transporter EmrE"/>
    <property type="match status" value="2"/>
</dbReference>
<dbReference type="GO" id="GO:0005886">
    <property type="term" value="C:plasma membrane"/>
    <property type="evidence" value="ECO:0007669"/>
    <property type="project" value="UniProtKB-SubCell"/>
</dbReference>
<evidence type="ECO:0000256" key="6">
    <source>
        <dbReference type="SAM" id="Phobius"/>
    </source>
</evidence>
<evidence type="ECO:0000313" key="9">
    <source>
        <dbReference type="Proteomes" id="UP001139366"/>
    </source>
</evidence>
<dbReference type="PANTHER" id="PTHR32322">
    <property type="entry name" value="INNER MEMBRANE TRANSPORTER"/>
    <property type="match status" value="1"/>
</dbReference>
<feature type="transmembrane region" description="Helical" evidence="6">
    <location>
        <begin position="217"/>
        <end position="239"/>
    </location>
</feature>
<dbReference type="InterPro" id="IPR037185">
    <property type="entry name" value="EmrE-like"/>
</dbReference>
<keyword evidence="2" id="KW-1003">Cell membrane</keyword>
<keyword evidence="4 6" id="KW-1133">Transmembrane helix</keyword>
<feature type="domain" description="EamA" evidence="7">
    <location>
        <begin position="7"/>
        <end position="146"/>
    </location>
</feature>
<evidence type="ECO:0000313" key="8">
    <source>
        <dbReference type="EMBL" id="MBZ4035517.1"/>
    </source>
</evidence>
<keyword evidence="9" id="KW-1185">Reference proteome</keyword>
<feature type="transmembrane region" description="Helical" evidence="6">
    <location>
        <begin position="157"/>
        <end position="176"/>
    </location>
</feature>